<evidence type="ECO:0000313" key="2">
    <source>
        <dbReference type="EMBL" id="ASR75395.1"/>
    </source>
</evidence>
<sequence>MASVRGSGGPVPVHMAAAAAAARRCLRRVPLVLKHHLYSLFVSPLICRGGIVKEDKSVIALPDASEASGSPIANAKSRALGSSPRQPANVAKDQNRNKAFRGMRLSTK</sequence>
<organism evidence="2">
    <name type="scientific">Oryza barthii</name>
    <dbReference type="NCBI Taxonomy" id="65489"/>
    <lineage>
        <taxon>Eukaryota</taxon>
        <taxon>Viridiplantae</taxon>
        <taxon>Streptophyta</taxon>
        <taxon>Embryophyta</taxon>
        <taxon>Tracheophyta</taxon>
        <taxon>Spermatophyta</taxon>
        <taxon>Magnoliopsida</taxon>
        <taxon>Liliopsida</taxon>
        <taxon>Poales</taxon>
        <taxon>Poaceae</taxon>
        <taxon>BOP clade</taxon>
        <taxon>Oryzoideae</taxon>
        <taxon>Oryzeae</taxon>
        <taxon>Oryzinae</taxon>
        <taxon>Oryza</taxon>
    </lineage>
</organism>
<protein>
    <submittedName>
        <fullName evidence="2">Uncharacterized protein</fullName>
    </submittedName>
</protein>
<accession>A0A2I4S659</accession>
<dbReference type="AlphaFoldDB" id="A0A2I4S659"/>
<name>A0A2I4S659_9ORYZ</name>
<dbReference type="EMBL" id="MF503974">
    <property type="protein sequence ID" value="ASR75395.1"/>
    <property type="molecule type" value="Genomic_DNA"/>
</dbReference>
<evidence type="ECO:0000256" key="1">
    <source>
        <dbReference type="SAM" id="MobiDB-lite"/>
    </source>
</evidence>
<proteinExistence type="predicted"/>
<reference evidence="2" key="1">
    <citation type="submission" date="2017-07" db="EMBL/GenBank/DDBJ databases">
        <title>Chromosomal microdeletions drove parallel domestication of plant architecture in Asian and African rice#.</title>
        <authorList>
            <person name="Wu Y."/>
            <person name="Zhao S."/>
            <person name="Li X."/>
            <person name="Zhang B."/>
            <person name="Jiang L."/>
            <person name="Tang Y."/>
            <person name="Zhao J."/>
            <person name="Ma X."/>
            <person name="Cai H."/>
            <person name="Sun C."/>
            <person name="Tan L."/>
        </authorList>
    </citation>
    <scope>NUCLEOTIDE SEQUENCE</scope>
</reference>
<feature type="region of interest" description="Disordered" evidence="1">
    <location>
        <begin position="65"/>
        <end position="108"/>
    </location>
</feature>
<gene>
    <name evidence="2" type="ORF">BAR_14</name>
</gene>